<dbReference type="Proteomes" id="UP000216057">
    <property type="component" value="Unassembled WGS sequence"/>
</dbReference>
<dbReference type="Gene3D" id="3.20.20.80">
    <property type="entry name" value="Glycosidases"/>
    <property type="match status" value="1"/>
</dbReference>
<dbReference type="PANTHER" id="PTHR34135">
    <property type="entry name" value="LYSOZYME"/>
    <property type="match status" value="1"/>
</dbReference>
<evidence type="ECO:0000256" key="3">
    <source>
        <dbReference type="SAM" id="SignalP"/>
    </source>
</evidence>
<evidence type="ECO:0000256" key="1">
    <source>
        <dbReference type="ARBA" id="ARBA00010646"/>
    </source>
</evidence>
<reference evidence="4 6" key="1">
    <citation type="journal article" date="2017" name="BMC Genomics">
        <title>Comparative genomic and phylogenomic analyses of the Bifidobacteriaceae family.</title>
        <authorList>
            <person name="Lugli G.A."/>
            <person name="Milani C."/>
            <person name="Turroni F."/>
            <person name="Duranti S."/>
            <person name="Mancabelli L."/>
            <person name="Mangifesta M."/>
            <person name="Ferrario C."/>
            <person name="Modesto M."/>
            <person name="Mattarelli P."/>
            <person name="Jiri K."/>
            <person name="van Sinderen D."/>
            <person name="Ventura M."/>
        </authorList>
    </citation>
    <scope>NUCLEOTIDE SEQUENCE [LARGE SCALE GENOMIC DNA]</scope>
    <source>
        <strain evidence="4 6">DSM 100216</strain>
    </source>
</reference>
<dbReference type="SUPFAM" id="SSF51445">
    <property type="entry name" value="(Trans)glycosidases"/>
    <property type="match status" value="1"/>
</dbReference>
<feature type="compositionally biased region" description="Low complexity" evidence="2">
    <location>
        <begin position="158"/>
        <end position="174"/>
    </location>
</feature>
<organism evidence="4 6">
    <name type="scientific">Bifidobacterium eulemuris</name>
    <dbReference type="NCBI Taxonomy" id="1765219"/>
    <lineage>
        <taxon>Bacteria</taxon>
        <taxon>Bacillati</taxon>
        <taxon>Actinomycetota</taxon>
        <taxon>Actinomycetes</taxon>
        <taxon>Bifidobacteriales</taxon>
        <taxon>Bifidobacteriaceae</taxon>
        <taxon>Bifidobacterium</taxon>
    </lineage>
</organism>
<dbReference type="EMBL" id="MWWZ01000016">
    <property type="protein sequence ID" value="OZG64362.1"/>
    <property type="molecule type" value="Genomic_DNA"/>
</dbReference>
<protein>
    <submittedName>
        <fullName evidence="4">1,4-beta-N-acetylmuramidase</fullName>
    </submittedName>
    <submittedName>
        <fullName evidence="5">Glycosyl hydrolase family 25</fullName>
    </submittedName>
</protein>
<dbReference type="KEGG" id="beu:BE0216_08255"/>
<feature type="region of interest" description="Disordered" evidence="2">
    <location>
        <begin position="56"/>
        <end position="79"/>
    </location>
</feature>
<dbReference type="Proteomes" id="UP000593943">
    <property type="component" value="Chromosome"/>
</dbReference>
<feature type="chain" id="PRO_5044571794" evidence="3">
    <location>
        <begin position="30"/>
        <end position="646"/>
    </location>
</feature>
<evidence type="ECO:0000256" key="2">
    <source>
        <dbReference type="SAM" id="MobiDB-lite"/>
    </source>
</evidence>
<dbReference type="CDD" id="cd06414">
    <property type="entry name" value="GH25_LytC-like"/>
    <property type="match status" value="1"/>
</dbReference>
<reference evidence="5 7" key="2">
    <citation type="submission" date="2020-10" db="EMBL/GenBank/DDBJ databases">
        <title>Genome sequencing of Bifidobacterium eulemuris_DSMZ_100216.</title>
        <authorList>
            <person name="Kim J."/>
        </authorList>
    </citation>
    <scope>NUCLEOTIDE SEQUENCE [LARGE SCALE GENOMIC DNA]</scope>
    <source>
        <strain evidence="5 7">DSM 100216</strain>
    </source>
</reference>
<dbReference type="AlphaFoldDB" id="A0A261FYU5"/>
<evidence type="ECO:0000313" key="4">
    <source>
        <dbReference type="EMBL" id="OZG64362.1"/>
    </source>
</evidence>
<dbReference type="GO" id="GO:0009253">
    <property type="term" value="P:peptidoglycan catabolic process"/>
    <property type="evidence" value="ECO:0007669"/>
    <property type="project" value="InterPro"/>
</dbReference>
<evidence type="ECO:0000313" key="6">
    <source>
        <dbReference type="Proteomes" id="UP000216057"/>
    </source>
</evidence>
<dbReference type="GO" id="GO:0016052">
    <property type="term" value="P:carbohydrate catabolic process"/>
    <property type="evidence" value="ECO:0007669"/>
    <property type="project" value="TreeGrafter"/>
</dbReference>
<keyword evidence="7" id="KW-1185">Reference proteome</keyword>
<name>A0A261FYU5_9BIFI</name>
<dbReference type="PANTHER" id="PTHR34135:SF2">
    <property type="entry name" value="LYSOZYME"/>
    <property type="match status" value="1"/>
</dbReference>
<dbReference type="OrthoDB" id="287365at2"/>
<accession>A0A261FYU5</accession>
<feature type="signal peptide" evidence="3">
    <location>
        <begin position="1"/>
        <end position="29"/>
    </location>
</feature>
<proteinExistence type="inferred from homology"/>
<comment type="similarity">
    <text evidence="1">Belongs to the glycosyl hydrolase 25 family.</text>
</comment>
<sequence>MTAHTWKRVAVLTVAGALTASLSVVPAYAITDTALEDLTWPQSDSQIQTIDDLQLSDADSIPDNPTQELPSTVSEDVPDDATVVSPELAVNADGEVQNIETGETVTDPELVGTQSQQPDPLAKTDGESFIPVQVAEVRQKVDEADSDMTDDSVDGADDTNNADGAVESSTSSTEGTVQLAALGNNQYGAYWGTYNGSAAFFESDGTLFVQQAKGVVDVSEWQGTIDWQAAKNDGVEGAIIRISYGAGNGLDEQAKRNISECKRLGIPFGIYTYSYAYNNELAADEGDDIVSLLKQVGVSPSDLSYPVYYDLENWTWAGHKPPTSPSVYDGIVNTWYAKLQAAGYTNLGVYSYTSYLKSALNSSSIHAKTTWVASYGERTNFGYPTNSRGWQYTSIGAVDGISGIVDLNAFGVREYAISYPTGTGYYVSNRLEGGAADYSFQYGKSSDVVLSGDWNGDRKDSLAIRRGNRFLVKNALCGGNAEIDFLYGKASDIVLVGDWDGDSIDTLAVRRGALYYFKNTIDGGIADKVIPYGKNGDDVLVGDWDGDGVDTLAVRRGAIYYFKNSISAGAADVVIAYGKSNDVVLVGDWDGDGVDTLAVRRGATYYIKNSISSGVADKVFAYGRTADSVLVGDWNGDNKDTFIVRR</sequence>
<dbReference type="InterPro" id="IPR028994">
    <property type="entry name" value="Integrin_alpha_N"/>
</dbReference>
<dbReference type="EMBL" id="CP062938">
    <property type="protein sequence ID" value="QOL32437.1"/>
    <property type="molecule type" value="Genomic_DNA"/>
</dbReference>
<dbReference type="InterPro" id="IPR017853">
    <property type="entry name" value="GH"/>
</dbReference>
<dbReference type="SUPFAM" id="SSF69318">
    <property type="entry name" value="Integrin alpha N-terminal domain"/>
    <property type="match status" value="1"/>
</dbReference>
<feature type="compositionally biased region" description="Polar residues" evidence="2">
    <location>
        <begin position="63"/>
        <end position="74"/>
    </location>
</feature>
<dbReference type="RefSeq" id="WP_094637696.1">
    <property type="nucleotide sequence ID" value="NZ_CP062938.1"/>
</dbReference>
<dbReference type="GO" id="GO:0016998">
    <property type="term" value="P:cell wall macromolecule catabolic process"/>
    <property type="evidence" value="ECO:0007669"/>
    <property type="project" value="InterPro"/>
</dbReference>
<gene>
    <name evidence="5" type="ORF">BE0216_08255</name>
    <name evidence="4" type="ORF">BEUL_2193</name>
</gene>
<keyword evidence="5" id="KW-0378">Hydrolase</keyword>
<dbReference type="Pfam" id="PF01183">
    <property type="entry name" value="Glyco_hydro_25"/>
    <property type="match status" value="1"/>
</dbReference>
<dbReference type="InterPro" id="IPR002053">
    <property type="entry name" value="Glyco_hydro_25"/>
</dbReference>
<evidence type="ECO:0000313" key="7">
    <source>
        <dbReference type="Proteomes" id="UP000593943"/>
    </source>
</evidence>
<feature type="region of interest" description="Disordered" evidence="2">
    <location>
        <begin position="141"/>
        <end position="174"/>
    </location>
</feature>
<dbReference type="PROSITE" id="PS51904">
    <property type="entry name" value="GLYCOSYL_HYDROL_F25_2"/>
    <property type="match status" value="1"/>
</dbReference>
<keyword evidence="3" id="KW-0732">Signal</keyword>
<feature type="region of interest" description="Disordered" evidence="2">
    <location>
        <begin position="92"/>
        <end position="125"/>
    </location>
</feature>
<evidence type="ECO:0000313" key="5">
    <source>
        <dbReference type="EMBL" id="QOL32437.1"/>
    </source>
</evidence>
<feature type="compositionally biased region" description="Acidic residues" evidence="2">
    <location>
        <begin position="144"/>
        <end position="157"/>
    </location>
</feature>
<dbReference type="GO" id="GO:0003796">
    <property type="term" value="F:lysozyme activity"/>
    <property type="evidence" value="ECO:0007669"/>
    <property type="project" value="InterPro"/>
</dbReference>